<dbReference type="InterPro" id="IPR036388">
    <property type="entry name" value="WH-like_DNA-bd_sf"/>
</dbReference>
<name>A0AA36FYJ8_9BILA</name>
<evidence type="ECO:0008006" key="5">
    <source>
        <dbReference type="Google" id="ProtNLM"/>
    </source>
</evidence>
<dbReference type="Proteomes" id="UP001177023">
    <property type="component" value="Unassembled WGS sequence"/>
</dbReference>
<feature type="non-terminal residue" evidence="3">
    <location>
        <position position="331"/>
    </location>
</feature>
<dbReference type="InterPro" id="IPR038717">
    <property type="entry name" value="Tc1-like_DDE_dom"/>
</dbReference>
<dbReference type="Gene3D" id="1.10.10.10">
    <property type="entry name" value="Winged helix-like DNA-binding domain superfamily/Winged helix DNA-binding domain"/>
    <property type="match status" value="1"/>
</dbReference>
<dbReference type="InterPro" id="IPR048703">
    <property type="entry name" value="Tnp_Tc3-like_HTH"/>
</dbReference>
<feature type="domain" description="Transposable element Tc3 transposase-like DNA-binding HTH" evidence="2">
    <location>
        <begin position="66"/>
        <end position="105"/>
    </location>
</feature>
<dbReference type="InterPro" id="IPR052338">
    <property type="entry name" value="Transposase_5"/>
</dbReference>
<dbReference type="EMBL" id="CATQJA010002043">
    <property type="protein sequence ID" value="CAJ0569513.1"/>
    <property type="molecule type" value="Genomic_DNA"/>
</dbReference>
<dbReference type="Pfam" id="PF21517">
    <property type="entry name" value="HTH_Tnp_Tc3_2_like"/>
    <property type="match status" value="1"/>
</dbReference>
<comment type="caution">
    <text evidence="3">The sequence shown here is derived from an EMBL/GenBank/DDBJ whole genome shotgun (WGS) entry which is preliminary data.</text>
</comment>
<reference evidence="3" key="1">
    <citation type="submission" date="2023-06" db="EMBL/GenBank/DDBJ databases">
        <authorList>
            <person name="Delattre M."/>
        </authorList>
    </citation>
    <scope>NUCLEOTIDE SEQUENCE</scope>
    <source>
        <strain evidence="3">AF72</strain>
    </source>
</reference>
<dbReference type="AlphaFoldDB" id="A0AA36FYJ8"/>
<sequence length="331" mass="37772">MPRGKRLNAIEQGQVDILKAQGKSNRQVAKEIGNGRSPTAIDTYVRTRATYNAKHAGGAPKKLSERTERAIGRHLANKQTSLETVRKDLNLKVTRQTVYNVILRSPIIKREQMKKAPRLTVEHKAKRLDFAQRHLTTDWQLIIWSDEKKWNLDGPDGYTGYWHDLRTDPLLFSKRNFGGGTVMCWAAIRSDETVGLEFTTSRMDSAEYQGVLQRQLLPYIRNKHIPGLIFQHDNASIHASHSTKNWLMRHNIDVLEWPPCSPDINVMENVWGSLVRDVYGNSKKYASVKDLKTAIKAAWSRLDPQKLSNLVASVPNRLFELTKNQGGPTHY</sequence>
<feature type="domain" description="Tc1-like transposase DDE" evidence="1">
    <location>
        <begin position="142"/>
        <end position="291"/>
    </location>
</feature>
<organism evidence="3 4">
    <name type="scientific">Mesorhabditis spiculigera</name>
    <dbReference type="NCBI Taxonomy" id="96644"/>
    <lineage>
        <taxon>Eukaryota</taxon>
        <taxon>Metazoa</taxon>
        <taxon>Ecdysozoa</taxon>
        <taxon>Nematoda</taxon>
        <taxon>Chromadorea</taxon>
        <taxon>Rhabditida</taxon>
        <taxon>Rhabditina</taxon>
        <taxon>Rhabditomorpha</taxon>
        <taxon>Rhabditoidea</taxon>
        <taxon>Rhabditidae</taxon>
        <taxon>Mesorhabditinae</taxon>
        <taxon>Mesorhabditis</taxon>
    </lineage>
</organism>
<accession>A0AA36FYJ8</accession>
<dbReference type="Gene3D" id="3.30.420.10">
    <property type="entry name" value="Ribonuclease H-like superfamily/Ribonuclease H"/>
    <property type="match status" value="1"/>
</dbReference>
<gene>
    <name evidence="3" type="ORF">MSPICULIGERA_LOCUS7990</name>
</gene>
<evidence type="ECO:0000313" key="3">
    <source>
        <dbReference type="EMBL" id="CAJ0569513.1"/>
    </source>
</evidence>
<keyword evidence="4" id="KW-1185">Reference proteome</keyword>
<protein>
    <recommendedName>
        <fullName evidence="5">Transposase</fullName>
    </recommendedName>
</protein>
<evidence type="ECO:0000259" key="1">
    <source>
        <dbReference type="Pfam" id="PF13358"/>
    </source>
</evidence>
<evidence type="ECO:0000313" key="4">
    <source>
        <dbReference type="Proteomes" id="UP001177023"/>
    </source>
</evidence>
<dbReference type="GO" id="GO:0003676">
    <property type="term" value="F:nucleic acid binding"/>
    <property type="evidence" value="ECO:0007669"/>
    <property type="project" value="InterPro"/>
</dbReference>
<dbReference type="InterPro" id="IPR036397">
    <property type="entry name" value="RNaseH_sf"/>
</dbReference>
<dbReference type="PANTHER" id="PTHR23022">
    <property type="entry name" value="TRANSPOSABLE ELEMENT-RELATED"/>
    <property type="match status" value="1"/>
</dbReference>
<dbReference type="Pfam" id="PF13358">
    <property type="entry name" value="DDE_3"/>
    <property type="match status" value="1"/>
</dbReference>
<dbReference type="Gene3D" id="1.10.10.60">
    <property type="entry name" value="Homeodomain-like"/>
    <property type="match status" value="1"/>
</dbReference>
<dbReference type="PANTHER" id="PTHR23022:SF129">
    <property type="entry name" value="TRANSPOSABLE ELEMENT TC3 TRANSPOSASE"/>
    <property type="match status" value="1"/>
</dbReference>
<evidence type="ECO:0000259" key="2">
    <source>
        <dbReference type="Pfam" id="PF21517"/>
    </source>
</evidence>
<proteinExistence type="predicted"/>